<proteinExistence type="predicted"/>
<name>A0A6F8IDY2_STAHO</name>
<sequence>MNNWKNELFERLRDIIELEIAIHLMIRKHERNSIDKYKNIKEFYHNLIQKDIVIYDYETFHRFYKTSNIHNYLRVKLKPKKAWEEEKVIHPESFKSILAIRLGETKLMAGTKYIDPNIIKSLRQTYKQLNSNIEQILDKISKNTFDIKLEPKLIAYKNLYELYSYFIDEIDNYSNDFEQLRALLYLELDYSFVLYNELLRMIHLIKKYKLATSSKIIEKEIGEISMKLANIEFPWLRLVVLRAFIDNIKKYHNINSLINDISHITNYILFEIEQWVKRAEIEEGIRDLMNVKYGRIPYLDAIIENRYKRNSIKEYFILLKHEFEIRWLRGRDFNDQDRNKLHRAIKDISLNLIGYNN</sequence>
<accession>A0A6F8IDY2</accession>
<evidence type="ECO:0000313" key="1">
    <source>
        <dbReference type="EMBL" id="AWH58241.1"/>
    </source>
</evidence>
<reference evidence="1" key="1">
    <citation type="submission" date="2017-02" db="EMBL/GenBank/DDBJ databases">
        <title>High prevalence and characterization of SCCfusC in S. hominis subsp. hominis.</title>
        <authorList>
            <person name="Lin Y.-T."/>
            <person name="Tsai J.-C."/>
            <person name="Hung W.-C."/>
            <person name="Chen H.-J."/>
            <person name="Wan T.-W."/>
            <person name="Hsueh P.-R."/>
            <person name="Teng L.-J."/>
        </authorList>
    </citation>
    <scope>NUCLEOTIDE SEQUENCE</scope>
    <source>
        <strain evidence="1">NTUH-3390</strain>
    </source>
</reference>
<dbReference type="EMBL" id="KY643657">
    <property type="protein sequence ID" value="AWH58241.1"/>
    <property type="molecule type" value="Genomic_DNA"/>
</dbReference>
<protein>
    <submittedName>
        <fullName evidence="1">Uncharacterized protein</fullName>
    </submittedName>
</protein>
<dbReference type="AlphaFoldDB" id="A0A6F8IDY2"/>
<organism evidence="1">
    <name type="scientific">Staphylococcus hominis subsp. hominis</name>
    <dbReference type="NCBI Taxonomy" id="145391"/>
    <lineage>
        <taxon>Bacteria</taxon>
        <taxon>Bacillati</taxon>
        <taxon>Bacillota</taxon>
        <taxon>Bacilli</taxon>
        <taxon>Bacillales</taxon>
        <taxon>Staphylococcaceae</taxon>
        <taxon>Staphylococcus</taxon>
    </lineage>
</organism>